<evidence type="ECO:0000313" key="2">
    <source>
        <dbReference type="Proteomes" id="UP000504637"/>
    </source>
</evidence>
<reference evidence="3" key="3">
    <citation type="submission" date="2025-08" db="UniProtKB">
        <authorList>
            <consortium name="RefSeq"/>
        </authorList>
    </citation>
    <scope>IDENTIFICATION</scope>
    <source>
        <strain evidence="3">CBS 342.82</strain>
    </source>
</reference>
<protein>
    <submittedName>
        <fullName evidence="3">Uncharacterized protein</fullName>
    </submittedName>
</protein>
<feature type="region of interest" description="Disordered" evidence="1">
    <location>
        <begin position="28"/>
        <end position="78"/>
    </location>
</feature>
<evidence type="ECO:0000313" key="3">
    <source>
        <dbReference type="RefSeq" id="XP_033455332.1"/>
    </source>
</evidence>
<proteinExistence type="predicted"/>
<dbReference type="GeneID" id="54363811"/>
<name>A0A6J3LR09_9PEZI</name>
<dbReference type="RefSeq" id="XP_033455332.1">
    <property type="nucleotide sequence ID" value="XM_033606011.1"/>
</dbReference>
<dbReference type="Proteomes" id="UP000504637">
    <property type="component" value="Unplaced"/>
</dbReference>
<keyword evidence="2" id="KW-1185">Reference proteome</keyword>
<gene>
    <name evidence="3" type="ORF">K489DRAFT_385084</name>
</gene>
<reference evidence="3" key="1">
    <citation type="submission" date="2020-01" db="EMBL/GenBank/DDBJ databases">
        <authorList>
            <consortium name="DOE Joint Genome Institute"/>
            <person name="Haridas S."/>
            <person name="Albert R."/>
            <person name="Binder M."/>
            <person name="Bloem J."/>
            <person name="Labutti K."/>
            <person name="Salamov A."/>
            <person name="Andreopoulos B."/>
            <person name="Baker S.E."/>
            <person name="Barry K."/>
            <person name="Bills G."/>
            <person name="Bluhm B.H."/>
            <person name="Cannon C."/>
            <person name="Castanera R."/>
            <person name="Culley D.E."/>
            <person name="Daum C."/>
            <person name="Ezra D."/>
            <person name="Gonzalez J.B."/>
            <person name="Henrissat B."/>
            <person name="Kuo A."/>
            <person name="Liang C."/>
            <person name="Lipzen A."/>
            <person name="Lutzoni F."/>
            <person name="Magnuson J."/>
            <person name="Mondo S."/>
            <person name="Nolan M."/>
            <person name="Ohm R."/>
            <person name="Pangilinan J."/>
            <person name="Park H.-J."/>
            <person name="Ramirez L."/>
            <person name="Alfaro M."/>
            <person name="Sun H."/>
            <person name="Tritt A."/>
            <person name="Yoshinaga Y."/>
            <person name="Zwiers L.-H."/>
            <person name="Turgeon B.G."/>
            <person name="Goodwin S.B."/>
            <person name="Spatafora J.W."/>
            <person name="Crous P.W."/>
            <person name="Grigoriev I.V."/>
        </authorList>
    </citation>
    <scope>NUCLEOTIDE SEQUENCE</scope>
    <source>
        <strain evidence="3">CBS 342.82</strain>
    </source>
</reference>
<sequence length="144" mass="16573">MCDYRSSTRDTHGGIYIYPGLHQPYRWPGLSNGEERRRTRGIQLEETGPNNPSMGMSQICRVSPEPPPPPPPPDDGNATWIFHRLRLEEREERQIVGASSFCTSAVYRRPLALYCTIIVPLDRKHHKDDSSLSCRMFDSRMDRT</sequence>
<reference evidence="3" key="2">
    <citation type="submission" date="2020-04" db="EMBL/GenBank/DDBJ databases">
        <authorList>
            <consortium name="NCBI Genome Project"/>
        </authorList>
    </citation>
    <scope>NUCLEOTIDE SEQUENCE</scope>
    <source>
        <strain evidence="3">CBS 342.82</strain>
    </source>
</reference>
<accession>A0A6J3LR09</accession>
<dbReference type="AlphaFoldDB" id="A0A6J3LR09"/>
<feature type="compositionally biased region" description="Pro residues" evidence="1">
    <location>
        <begin position="64"/>
        <end position="74"/>
    </location>
</feature>
<organism evidence="3">
    <name type="scientific">Dissoconium aciculare CBS 342.82</name>
    <dbReference type="NCBI Taxonomy" id="1314786"/>
    <lineage>
        <taxon>Eukaryota</taxon>
        <taxon>Fungi</taxon>
        <taxon>Dikarya</taxon>
        <taxon>Ascomycota</taxon>
        <taxon>Pezizomycotina</taxon>
        <taxon>Dothideomycetes</taxon>
        <taxon>Dothideomycetidae</taxon>
        <taxon>Mycosphaerellales</taxon>
        <taxon>Dissoconiaceae</taxon>
        <taxon>Dissoconium</taxon>
    </lineage>
</organism>
<evidence type="ECO:0000256" key="1">
    <source>
        <dbReference type="SAM" id="MobiDB-lite"/>
    </source>
</evidence>